<keyword evidence="3" id="KW-1185">Reference proteome</keyword>
<feature type="region of interest" description="Disordered" evidence="1">
    <location>
        <begin position="359"/>
        <end position="409"/>
    </location>
</feature>
<sequence length="409" mass="39310">MKIAQTSFRERAQQLGHSLELLDMGLSVTSTTKVQDVDQLRDVTRIFNPNYGPALTEKLFGNIPLTDAETDGSAYGTLRRVNEFLYGDAPLAASDRKRVAPSFPIQMETTSAQAYTLTGPTIISPTQPAPWGNNQNIGVLTINDGAYLSVYQTAFNLITDGLVRIGSSGSTNLADINIFGATGTYGGTGSGGSVGATGSVGTNSSCTVSGSEPGDAGGPGGTGGTGGTGGPGGPGGTGLPSYQATITINGTVTVGNNPQISIWTRSGTGGSGGVGGTGGQGGTGGNGANGANCECTGTNGGNAGNGGSGGTGGLGGNAGAATNASGNIVVNVPSAYAGLFTSASFVAPPGNYGTGGGAGSGGVAGSAGSSGKHSDGGNGGSKGATGSIGNNGNASTQSGTPATISISPF</sequence>
<dbReference type="Proteomes" id="UP000215002">
    <property type="component" value="Chromosome"/>
</dbReference>
<evidence type="ECO:0000313" key="3">
    <source>
        <dbReference type="Proteomes" id="UP000215002"/>
    </source>
</evidence>
<proteinExistence type="predicted"/>
<accession>A0A223NUV6</accession>
<reference evidence="2 3" key="1">
    <citation type="submission" date="2017-08" db="EMBL/GenBank/DDBJ databases">
        <title>Complete genome sequence of Mucilaginibacter sp. strain BJC16-A31.</title>
        <authorList>
            <consortium name="Henan University of Science and Technology"/>
            <person name="You X."/>
        </authorList>
    </citation>
    <scope>NUCLEOTIDE SEQUENCE [LARGE SCALE GENOMIC DNA]</scope>
    <source>
        <strain evidence="2 3">BJC16-A31</strain>
    </source>
</reference>
<dbReference type="KEGG" id="muc:MuYL_1642"/>
<dbReference type="AlphaFoldDB" id="A0A223NUV6"/>
<evidence type="ECO:0000256" key="1">
    <source>
        <dbReference type="SAM" id="MobiDB-lite"/>
    </source>
</evidence>
<gene>
    <name evidence="2" type="ORF">MuYL_1642</name>
</gene>
<dbReference type="EMBL" id="CP022743">
    <property type="protein sequence ID" value="ASU33540.1"/>
    <property type="molecule type" value="Genomic_DNA"/>
</dbReference>
<feature type="compositionally biased region" description="Polar residues" evidence="1">
    <location>
        <begin position="390"/>
        <end position="409"/>
    </location>
</feature>
<feature type="compositionally biased region" description="Gly residues" evidence="1">
    <location>
        <begin position="215"/>
        <end position="238"/>
    </location>
</feature>
<dbReference type="RefSeq" id="WP_094569981.1">
    <property type="nucleotide sequence ID" value="NZ_CP022743.1"/>
</dbReference>
<protein>
    <submittedName>
        <fullName evidence="2">Uncharacterized protein</fullName>
    </submittedName>
</protein>
<feature type="region of interest" description="Disordered" evidence="1">
    <location>
        <begin position="266"/>
        <end position="285"/>
    </location>
</feature>
<feature type="compositionally biased region" description="Gly residues" evidence="1">
    <location>
        <begin position="267"/>
        <end position="285"/>
    </location>
</feature>
<organism evidence="2 3">
    <name type="scientific">Mucilaginibacter xinganensis</name>
    <dbReference type="NCBI Taxonomy" id="1234841"/>
    <lineage>
        <taxon>Bacteria</taxon>
        <taxon>Pseudomonadati</taxon>
        <taxon>Bacteroidota</taxon>
        <taxon>Sphingobacteriia</taxon>
        <taxon>Sphingobacteriales</taxon>
        <taxon>Sphingobacteriaceae</taxon>
        <taxon>Mucilaginibacter</taxon>
    </lineage>
</organism>
<name>A0A223NUV6_9SPHI</name>
<feature type="region of interest" description="Disordered" evidence="1">
    <location>
        <begin position="202"/>
        <end position="242"/>
    </location>
</feature>
<evidence type="ECO:0000313" key="2">
    <source>
        <dbReference type="EMBL" id="ASU33540.1"/>
    </source>
</evidence>
<dbReference type="OrthoDB" id="9553715at2"/>